<name>E7RGQ7_9BACL</name>
<protein>
    <submittedName>
        <fullName evidence="1">Uncharacterized protein</fullName>
    </submittedName>
</protein>
<organism evidence="1 2">
    <name type="scientific">Planococcus donghaensis MPA1U2</name>
    <dbReference type="NCBI Taxonomy" id="933115"/>
    <lineage>
        <taxon>Bacteria</taxon>
        <taxon>Bacillati</taxon>
        <taxon>Bacillota</taxon>
        <taxon>Bacilli</taxon>
        <taxon>Bacillales</taxon>
        <taxon>Caryophanaceae</taxon>
        <taxon>Planococcus</taxon>
    </lineage>
</organism>
<accession>E7RGQ7</accession>
<evidence type="ECO:0000313" key="2">
    <source>
        <dbReference type="Proteomes" id="UP000003052"/>
    </source>
</evidence>
<dbReference type="EMBL" id="AEPB01000029">
    <property type="protein sequence ID" value="EGA89790.1"/>
    <property type="molecule type" value="Genomic_DNA"/>
</dbReference>
<comment type="caution">
    <text evidence="1">The sequence shown here is derived from an EMBL/GenBank/DDBJ whole genome shotgun (WGS) entry which is preliminary data.</text>
</comment>
<dbReference type="AlphaFoldDB" id="E7RGQ7"/>
<dbReference type="Proteomes" id="UP000003052">
    <property type="component" value="Unassembled WGS sequence"/>
</dbReference>
<reference evidence="1 2" key="1">
    <citation type="journal article" date="2011" name="J. Bacteriol.">
        <title>The Draft Genome of Planococcus donghaensis MPA1U2 Reveals Nonsporulation Pathways Controlled by a Conserved Spo0A Regulon.</title>
        <authorList>
            <person name="Pearson M.D."/>
            <person name="Noller H.F."/>
        </authorList>
    </citation>
    <scope>NUCLEOTIDE SEQUENCE [LARGE SCALE GENOMIC DNA]</scope>
    <source>
        <strain evidence="1 2">MPA1U2</strain>
    </source>
</reference>
<gene>
    <name evidence="1" type="ORF">GPDM_08275</name>
</gene>
<sequence>MVSSFIAFTRGTRRNIFCLEEFVANKGIIKEWNRIQSSTRKKGNR</sequence>
<proteinExistence type="predicted"/>
<evidence type="ECO:0000313" key="1">
    <source>
        <dbReference type="EMBL" id="EGA89790.1"/>
    </source>
</evidence>